<evidence type="ECO:0000256" key="6">
    <source>
        <dbReference type="SAM" id="Phobius"/>
    </source>
</evidence>
<dbReference type="EMBL" id="FMZX01000003">
    <property type="protein sequence ID" value="SDC92313.1"/>
    <property type="molecule type" value="Genomic_DNA"/>
</dbReference>
<comment type="subcellular location">
    <subcellularLocation>
        <location evidence="1">Cell membrane</location>
        <topology evidence="1">Multi-pass membrane protein</topology>
    </subcellularLocation>
</comment>
<keyword evidence="4 6" id="KW-1133">Transmembrane helix</keyword>
<dbReference type="STRING" id="938405.SAMN02927895_02739"/>
<feature type="transmembrane region" description="Helical" evidence="6">
    <location>
        <begin position="834"/>
        <end position="858"/>
    </location>
</feature>
<keyword evidence="3 6" id="KW-0812">Transmembrane</keyword>
<evidence type="ECO:0000256" key="2">
    <source>
        <dbReference type="ARBA" id="ARBA00022475"/>
    </source>
</evidence>
<evidence type="ECO:0000256" key="4">
    <source>
        <dbReference type="ARBA" id="ARBA00022989"/>
    </source>
</evidence>
<name>A0A1G6QJ12_9PROT</name>
<accession>A0A1G6QJ12</accession>
<dbReference type="InterPro" id="IPR004869">
    <property type="entry name" value="MMPL_dom"/>
</dbReference>
<evidence type="ECO:0000256" key="3">
    <source>
        <dbReference type="ARBA" id="ARBA00022692"/>
    </source>
</evidence>
<feature type="domain" description="SSD" evidence="7">
    <location>
        <begin position="300"/>
        <end position="426"/>
    </location>
</feature>
<feature type="transmembrane region" description="Helical" evidence="6">
    <location>
        <begin position="455"/>
        <end position="473"/>
    </location>
</feature>
<proteinExistence type="predicted"/>
<sequence length="868" mass="90314">MRGLLARGCAALARVAAHRPWPVVALALLLTLGAGLVVAQRFAMNTDTDALFPADLPWRLTENRISEAFPQRDRVIAVVVDGVTGDAADRAAAGLAEALARRDDLFLSIERPDALPFFRRNGLLFLETAEVRQTTERIIAAQPLLGTLAADPSLRGLATALGLVLQGVERGEAKLTDIAAPLAALAPAAEAAAAGRIEQPDWASLFTGRPPDPQALRRFVLVRPRLDFSALSPGATAGEAIHEAARRLQMPGIRFRMTGEIPMADEEFASVADGAVRNTLLSLALVALLLWMALRSWRLILPVLVTLLLGLLATAAFGALAIGPFNPLSIAFAVLFIGLGVDFGIQFAVRFREQRRVVEDLQEAITLAGATAGPGILLAALAIAGGFLAFLPTDYRGVSELGAIAGFGMLMAAFLSLTLLPALVWLLSPPGEAEEVGWPALAPVERALARHARPVVAGLAVLAIAAAATLPVLRFDFNPLNLRDPHSEAVSTFRDLMGSIDTTPNTLNVLAPSLAAARPLAARLEALPEVARVMTLASFVPEDQAPKLALIQDAADLLSLTLAPPEVQPPPGDAAIAAALRELSTGLARGAGGDGREAADARRLAAALATLAAGPPEGRARLGAALLPGLTATLAQLAEVLQAGPVTLESLPPELARDWVAPDGQARIEVWPRDLSDSNPVLRRFAAAVQAVAPEASGMAISIQASSATIRGAFLLAGAIGLGWTCLLLLLALHSVRLALLAMAPLVLAGLVTLAICAVLGPSLNLANIIALPLLFGIGVAFDIYFIVAWRAGVRVLLPTAMARAVLFSALTTGSAFGTLALSAHPGTASMGVLLAMSLVAVLAAVLLALPALLHALAEDQPQEREVA</sequence>
<dbReference type="AlphaFoldDB" id="A0A1G6QJ12"/>
<evidence type="ECO:0000259" key="7">
    <source>
        <dbReference type="PROSITE" id="PS50156"/>
    </source>
</evidence>
<dbReference type="PROSITE" id="PS50156">
    <property type="entry name" value="SSD"/>
    <property type="match status" value="1"/>
</dbReference>
<feature type="transmembrane region" description="Helical" evidence="6">
    <location>
        <begin position="370"/>
        <end position="391"/>
    </location>
</feature>
<feature type="transmembrane region" description="Helical" evidence="6">
    <location>
        <begin position="328"/>
        <end position="349"/>
    </location>
</feature>
<organism evidence="8 9">
    <name type="scientific">Belnapia rosea</name>
    <dbReference type="NCBI Taxonomy" id="938405"/>
    <lineage>
        <taxon>Bacteria</taxon>
        <taxon>Pseudomonadati</taxon>
        <taxon>Pseudomonadota</taxon>
        <taxon>Alphaproteobacteria</taxon>
        <taxon>Acetobacterales</taxon>
        <taxon>Roseomonadaceae</taxon>
        <taxon>Belnapia</taxon>
    </lineage>
</organism>
<dbReference type="RefSeq" id="WP_245704706.1">
    <property type="nucleotide sequence ID" value="NZ_FMZX01000003.1"/>
</dbReference>
<feature type="transmembrane region" description="Helical" evidence="6">
    <location>
        <begin position="802"/>
        <end position="822"/>
    </location>
</feature>
<feature type="transmembrane region" description="Helical" evidence="6">
    <location>
        <begin position="767"/>
        <end position="790"/>
    </location>
</feature>
<keyword evidence="5 6" id="KW-0472">Membrane</keyword>
<feature type="transmembrane region" description="Helical" evidence="6">
    <location>
        <begin position="275"/>
        <end position="294"/>
    </location>
</feature>
<evidence type="ECO:0000256" key="1">
    <source>
        <dbReference type="ARBA" id="ARBA00004651"/>
    </source>
</evidence>
<protein>
    <recommendedName>
        <fullName evidence="7">SSD domain-containing protein</fullName>
    </recommendedName>
</protein>
<dbReference type="PANTHER" id="PTHR33406:SF13">
    <property type="entry name" value="MEMBRANE PROTEIN YDFJ"/>
    <property type="match status" value="1"/>
</dbReference>
<keyword evidence="9" id="KW-1185">Reference proteome</keyword>
<evidence type="ECO:0000313" key="9">
    <source>
        <dbReference type="Proteomes" id="UP000198925"/>
    </source>
</evidence>
<dbReference type="NCBIfam" id="TIGR03480">
    <property type="entry name" value="HpnN"/>
    <property type="match status" value="1"/>
</dbReference>
<feature type="transmembrane region" description="Helical" evidence="6">
    <location>
        <begin position="403"/>
        <end position="427"/>
    </location>
</feature>
<evidence type="ECO:0000313" key="8">
    <source>
        <dbReference type="EMBL" id="SDC92313.1"/>
    </source>
</evidence>
<evidence type="ECO:0000256" key="5">
    <source>
        <dbReference type="ARBA" id="ARBA00023136"/>
    </source>
</evidence>
<dbReference type="InterPro" id="IPR000731">
    <property type="entry name" value="SSD"/>
</dbReference>
<dbReference type="Pfam" id="PF03176">
    <property type="entry name" value="MMPL"/>
    <property type="match status" value="2"/>
</dbReference>
<dbReference type="InterPro" id="IPR050545">
    <property type="entry name" value="Mycobact_MmpL"/>
</dbReference>
<feature type="transmembrane region" description="Helical" evidence="6">
    <location>
        <begin position="712"/>
        <end position="733"/>
    </location>
</feature>
<feature type="transmembrane region" description="Helical" evidence="6">
    <location>
        <begin position="301"/>
        <end position="322"/>
    </location>
</feature>
<feature type="transmembrane region" description="Helical" evidence="6">
    <location>
        <begin position="740"/>
        <end position="761"/>
    </location>
</feature>
<keyword evidence="2" id="KW-1003">Cell membrane</keyword>
<gene>
    <name evidence="8" type="ORF">SAMN04487779_100365</name>
</gene>
<dbReference type="Gene3D" id="1.20.1640.10">
    <property type="entry name" value="Multidrug efflux transporter AcrB transmembrane domain"/>
    <property type="match status" value="2"/>
</dbReference>
<dbReference type="InterPro" id="IPR017841">
    <property type="entry name" value="Hopanoid_biosynth_HpnN"/>
</dbReference>
<reference evidence="8 9" key="1">
    <citation type="submission" date="2016-10" db="EMBL/GenBank/DDBJ databases">
        <authorList>
            <person name="de Groot N.N."/>
        </authorList>
    </citation>
    <scope>NUCLEOTIDE SEQUENCE [LARGE SCALE GENOMIC DNA]</scope>
    <source>
        <strain evidence="8 9">CPCC 100156</strain>
    </source>
</reference>
<dbReference type="SUPFAM" id="SSF82866">
    <property type="entry name" value="Multidrug efflux transporter AcrB transmembrane domain"/>
    <property type="match status" value="2"/>
</dbReference>
<dbReference type="PANTHER" id="PTHR33406">
    <property type="entry name" value="MEMBRANE PROTEIN MJ1562-RELATED"/>
    <property type="match status" value="1"/>
</dbReference>
<dbReference type="Proteomes" id="UP000198925">
    <property type="component" value="Unassembled WGS sequence"/>
</dbReference>
<dbReference type="GO" id="GO:0005886">
    <property type="term" value="C:plasma membrane"/>
    <property type="evidence" value="ECO:0007669"/>
    <property type="project" value="UniProtKB-SubCell"/>
</dbReference>